<keyword evidence="3" id="KW-0067">ATP-binding</keyword>
<dbReference type="PANTHER" id="PTHR37825:SF1">
    <property type="entry name" value="TRNA(MET) CYTIDINE ACETATE LIGASE"/>
    <property type="match status" value="1"/>
</dbReference>
<keyword evidence="2 3" id="KW-0819">tRNA processing</keyword>
<evidence type="ECO:0000313" key="5">
    <source>
        <dbReference type="Proteomes" id="UP000053380"/>
    </source>
</evidence>
<dbReference type="SUPFAM" id="SSF52374">
    <property type="entry name" value="Nucleotidylyl transferase"/>
    <property type="match status" value="1"/>
</dbReference>
<dbReference type="Pfam" id="PF05636">
    <property type="entry name" value="HIGH_NTase1"/>
    <property type="match status" value="1"/>
</dbReference>
<evidence type="ECO:0000313" key="4">
    <source>
        <dbReference type="EMBL" id="EXG83181.1"/>
    </source>
</evidence>
<dbReference type="EMBL" id="JFBU01000001">
    <property type="protein sequence ID" value="EXG83181.1"/>
    <property type="molecule type" value="Genomic_DNA"/>
</dbReference>
<comment type="catalytic activity">
    <reaction evidence="3">
        <text>cytidine(34) in elongator tRNA(Met) + acetate + ATP = N(4)-acetylcytidine(34) in elongator tRNA(Met) + AMP + diphosphate</text>
        <dbReference type="Rhea" id="RHEA:58144"/>
        <dbReference type="Rhea" id="RHEA-COMP:10693"/>
        <dbReference type="Rhea" id="RHEA-COMP:10694"/>
        <dbReference type="ChEBI" id="CHEBI:30089"/>
        <dbReference type="ChEBI" id="CHEBI:30616"/>
        <dbReference type="ChEBI" id="CHEBI:33019"/>
        <dbReference type="ChEBI" id="CHEBI:74900"/>
        <dbReference type="ChEBI" id="CHEBI:82748"/>
        <dbReference type="ChEBI" id="CHEBI:456215"/>
    </reaction>
</comment>
<evidence type="ECO:0000256" key="1">
    <source>
        <dbReference type="ARBA" id="ARBA00022598"/>
    </source>
</evidence>
<sequence length="426" mass="44899">MKTVGLIVEYNPFHNGHRLHLQRSLQTAGAEASIAVMSGPFTQRGEPALLSKRARTEMALAAGVDLVIELPVLYALQPAEWFAFGAVSLLDATGVADSICFGSESGEVAPLEELAARMQGGESPVMQAALKQALAEGLSFPAAYAKAASEQGGGGSQAASLLGNPNDTLGLHYVLALRRLASTMAPLAVRREQAGYHDAGLPAGGQIASATAVRAALARGTGGLDEAAPYLPAGSLRVLRREAEAGRILTAGWEALAQPLLAALITRAPEELALVPEVSEGLEHRIAAALPRLPVPGVEALLAAIKTKRYTRTRLQRLLAHALLNHGGPLFGRDSLAQGPQYIRVLGFSPKGRALLKTMKKTAKLPIVVRAADFDHPQLQLDIRASAVHASAFPSPQIKEMYADYYAPPIILGDSDSDEPPKGDLK</sequence>
<comment type="similarity">
    <text evidence="3">Belongs to the TmcAL family.</text>
</comment>
<proteinExistence type="inferred from homology"/>
<dbReference type="Gene3D" id="3.40.50.620">
    <property type="entry name" value="HUPs"/>
    <property type="match status" value="1"/>
</dbReference>
<organism evidence="4 5">
    <name type="scientific">Saccharibacillus sacchari DSM 19268</name>
    <dbReference type="NCBI Taxonomy" id="915437"/>
    <lineage>
        <taxon>Bacteria</taxon>
        <taxon>Bacillati</taxon>
        <taxon>Bacillota</taxon>
        <taxon>Bacilli</taxon>
        <taxon>Bacillales</taxon>
        <taxon>Paenibacillaceae</taxon>
        <taxon>Saccharibacillus</taxon>
    </lineage>
</organism>
<comment type="function">
    <text evidence="3">Catalyzes the formation of N(4)-acetylcytidine (ac(4)C) at the wobble position of elongator tRNA(Met), using acetate and ATP as substrates. First activates an acetate ion to form acetyladenylate (Ac-AMP) and then transfers the acetyl group to tRNA to form ac(4)C34.</text>
</comment>
<accession>A0A011AMI0</accession>
<gene>
    <name evidence="3" type="primary">tmcAL</name>
    <name evidence="4" type="ORF">SacsacDRAFT_0146</name>
</gene>
<dbReference type="GO" id="GO:0006400">
    <property type="term" value="P:tRNA modification"/>
    <property type="evidence" value="ECO:0007669"/>
    <property type="project" value="UniProtKB-UniRule"/>
</dbReference>
<dbReference type="HAMAP" id="MF_01539">
    <property type="entry name" value="TmcAL"/>
    <property type="match status" value="1"/>
</dbReference>
<dbReference type="NCBIfam" id="NF010191">
    <property type="entry name" value="PRK13670.1"/>
    <property type="match status" value="1"/>
</dbReference>
<feature type="binding site" evidence="3">
    <location>
        <position position="191"/>
    </location>
    <ligand>
        <name>ATP</name>
        <dbReference type="ChEBI" id="CHEBI:30616"/>
    </ligand>
</feature>
<dbReference type="RefSeq" id="WP_051506754.1">
    <property type="nucleotide sequence ID" value="NZ_KK073875.1"/>
</dbReference>
<keyword evidence="5" id="KW-1185">Reference proteome</keyword>
<comment type="subcellular location">
    <subcellularLocation>
        <location evidence="3">Cytoplasm</location>
    </subcellularLocation>
</comment>
<dbReference type="OrthoDB" id="9769796at2"/>
<dbReference type="GO" id="GO:0016740">
    <property type="term" value="F:transferase activity"/>
    <property type="evidence" value="ECO:0007669"/>
    <property type="project" value="UniProtKB-KW"/>
</dbReference>
<keyword evidence="3" id="KW-0820">tRNA-binding</keyword>
<reference evidence="4 5" key="1">
    <citation type="submission" date="2013-07" db="EMBL/GenBank/DDBJ databases">
        <authorList>
            <consortium name="DOE Joint Genome Institute"/>
            <person name="Anderson I."/>
            <person name="Huntemann M."/>
            <person name="Han J."/>
            <person name="Chen A."/>
            <person name="Kyrpides N."/>
            <person name="Mavromatis K."/>
            <person name="Markowitz V."/>
            <person name="Palaniappan K."/>
            <person name="Ivanova N."/>
            <person name="Schaumberg A."/>
            <person name="Pati A."/>
            <person name="Liolios K."/>
            <person name="Nordberg H.P."/>
            <person name="Cantor M.N."/>
            <person name="Hua S.X."/>
            <person name="Woyke T."/>
        </authorList>
    </citation>
    <scope>NUCLEOTIDE SEQUENCE [LARGE SCALE GENOMIC DNA]</scope>
    <source>
        <strain evidence="4 5">DSM 19268</strain>
    </source>
</reference>
<protein>
    <recommendedName>
        <fullName evidence="3">tRNA(Met) cytidine acetate ligase</fullName>
        <ecNumber evidence="3">6.3.4.-</ecNumber>
    </recommendedName>
</protein>
<dbReference type="EC" id="6.3.4.-" evidence="3"/>
<dbReference type="GO" id="GO:0005737">
    <property type="term" value="C:cytoplasm"/>
    <property type="evidence" value="ECO:0007669"/>
    <property type="project" value="UniProtKB-SubCell"/>
</dbReference>
<keyword evidence="1 3" id="KW-0436">Ligase</keyword>
<keyword evidence="4" id="KW-0808">Transferase</keyword>
<dbReference type="AlphaFoldDB" id="A0A011AMI0"/>
<keyword evidence="3" id="KW-0694">RNA-binding</keyword>
<comment type="caution">
    <text evidence="4">The sequence shown here is derived from an EMBL/GenBank/DDBJ whole genome shotgun (WGS) entry which is preliminary data.</text>
</comment>
<dbReference type="GO" id="GO:0005524">
    <property type="term" value="F:ATP binding"/>
    <property type="evidence" value="ECO:0007669"/>
    <property type="project" value="UniProtKB-KW"/>
</dbReference>
<evidence type="ECO:0000256" key="3">
    <source>
        <dbReference type="HAMAP-Rule" id="MF_01539"/>
    </source>
</evidence>
<dbReference type="InterPro" id="IPR008513">
    <property type="entry name" value="tRNA(Met)_cyd_acetate_ligase"/>
</dbReference>
<keyword evidence="3" id="KW-0963">Cytoplasm</keyword>
<evidence type="ECO:0000256" key="2">
    <source>
        <dbReference type="ARBA" id="ARBA00022694"/>
    </source>
</evidence>
<dbReference type="GO" id="GO:0016879">
    <property type="term" value="F:ligase activity, forming carbon-nitrogen bonds"/>
    <property type="evidence" value="ECO:0007669"/>
    <property type="project" value="UniProtKB-UniRule"/>
</dbReference>
<feature type="binding site" evidence="3">
    <location>
        <position position="102"/>
    </location>
    <ligand>
        <name>ATP</name>
        <dbReference type="ChEBI" id="CHEBI:30616"/>
    </ligand>
</feature>
<comment type="caution">
    <text evidence="3">Lacks conserved residue(s) required for the propagation of feature annotation.</text>
</comment>
<dbReference type="PANTHER" id="PTHR37825">
    <property type="entry name" value="TRNA(MET) CYTIDINE ACETATE LIGASE"/>
    <property type="match status" value="1"/>
</dbReference>
<dbReference type="GO" id="GO:0000049">
    <property type="term" value="F:tRNA binding"/>
    <property type="evidence" value="ECO:0007669"/>
    <property type="project" value="UniProtKB-KW"/>
</dbReference>
<keyword evidence="3" id="KW-0547">Nucleotide-binding</keyword>
<feature type="binding site" evidence="3">
    <location>
        <begin position="7"/>
        <end position="20"/>
    </location>
    <ligand>
        <name>ATP</name>
        <dbReference type="ChEBI" id="CHEBI:30616"/>
    </ligand>
</feature>
<dbReference type="HOGENOM" id="CLU_038915_0_2_9"/>
<name>A0A011AMI0_9BACL</name>
<dbReference type="PATRIC" id="fig|915437.3.peg.146"/>
<feature type="binding site" evidence="3">
    <location>
        <position position="166"/>
    </location>
    <ligand>
        <name>ATP</name>
        <dbReference type="ChEBI" id="CHEBI:30616"/>
    </ligand>
</feature>
<dbReference type="InterPro" id="IPR014729">
    <property type="entry name" value="Rossmann-like_a/b/a_fold"/>
</dbReference>
<dbReference type="Proteomes" id="UP000053380">
    <property type="component" value="Unassembled WGS sequence"/>
</dbReference>